<evidence type="ECO:0000256" key="1">
    <source>
        <dbReference type="SAM" id="Phobius"/>
    </source>
</evidence>
<dbReference type="InterPro" id="IPR010390">
    <property type="entry name" value="ABC-2_transporter-like"/>
</dbReference>
<dbReference type="OrthoDB" id="3818833at2"/>
<organism evidence="2 3">
    <name type="scientific">Paenibacillus oryzae</name>
    <dbReference type="NCBI Taxonomy" id="1844972"/>
    <lineage>
        <taxon>Bacteria</taxon>
        <taxon>Bacillati</taxon>
        <taxon>Bacillota</taxon>
        <taxon>Bacilli</taxon>
        <taxon>Bacillales</taxon>
        <taxon>Paenibacillaceae</taxon>
        <taxon>Paenibacillus</taxon>
    </lineage>
</organism>
<evidence type="ECO:0000313" key="3">
    <source>
        <dbReference type="Proteomes" id="UP000092024"/>
    </source>
</evidence>
<dbReference type="EMBL" id="LYPA01000056">
    <property type="protein sequence ID" value="OBR65509.1"/>
    <property type="molecule type" value="Genomic_DNA"/>
</dbReference>
<feature type="transmembrane region" description="Helical" evidence="1">
    <location>
        <begin position="204"/>
        <end position="223"/>
    </location>
</feature>
<feature type="transmembrane region" description="Helical" evidence="1">
    <location>
        <begin position="230"/>
        <end position="250"/>
    </location>
</feature>
<keyword evidence="1" id="KW-0472">Membrane</keyword>
<keyword evidence="1" id="KW-0812">Transmembrane</keyword>
<comment type="caution">
    <text evidence="2">The sequence shown here is derived from an EMBL/GenBank/DDBJ whole genome shotgun (WGS) entry which is preliminary data.</text>
</comment>
<feature type="transmembrane region" description="Helical" evidence="1">
    <location>
        <begin position="26"/>
        <end position="48"/>
    </location>
</feature>
<protein>
    <submittedName>
        <fullName evidence="2">Multidrug ABC transporter permease</fullName>
    </submittedName>
</protein>
<evidence type="ECO:0000313" key="2">
    <source>
        <dbReference type="EMBL" id="OBR65509.1"/>
    </source>
</evidence>
<gene>
    <name evidence="2" type="ORF">A7K91_10690</name>
</gene>
<proteinExistence type="predicted"/>
<name>A0A1A5YIU1_9BACL</name>
<dbReference type="Pfam" id="PF06182">
    <property type="entry name" value="ABC2_membrane_6"/>
    <property type="match status" value="1"/>
</dbReference>
<dbReference type="PANTHER" id="PTHR36833">
    <property type="entry name" value="SLR0610 PROTEIN-RELATED"/>
    <property type="match status" value="1"/>
</dbReference>
<accession>A0A1A5YIU1</accession>
<dbReference type="AlphaFoldDB" id="A0A1A5YIU1"/>
<dbReference type="Proteomes" id="UP000092024">
    <property type="component" value="Unassembled WGS sequence"/>
</dbReference>
<feature type="transmembrane region" description="Helical" evidence="1">
    <location>
        <begin position="120"/>
        <end position="138"/>
    </location>
</feature>
<feature type="transmembrane region" description="Helical" evidence="1">
    <location>
        <begin position="150"/>
        <end position="171"/>
    </location>
</feature>
<reference evidence="2 3" key="1">
    <citation type="submission" date="2016-05" db="EMBL/GenBank/DDBJ databases">
        <title>Paenibacillus oryzae. sp. nov., isolated from the rice root.</title>
        <authorList>
            <person name="Zhang J."/>
            <person name="Zhang X."/>
        </authorList>
    </citation>
    <scope>NUCLEOTIDE SEQUENCE [LARGE SCALE GENOMIC DNA]</scope>
    <source>
        <strain evidence="2 3">1DrF-4</strain>
    </source>
</reference>
<feature type="transmembrane region" description="Helical" evidence="1">
    <location>
        <begin position="60"/>
        <end position="81"/>
    </location>
</feature>
<dbReference type="STRING" id="1844972.A7K91_10690"/>
<keyword evidence="3" id="KW-1185">Reference proteome</keyword>
<dbReference type="PANTHER" id="PTHR36833:SF1">
    <property type="entry name" value="INTEGRAL MEMBRANE TRANSPORT PROTEIN"/>
    <property type="match status" value="1"/>
</dbReference>
<keyword evidence="1" id="KW-1133">Transmembrane helix</keyword>
<sequence length="260" mass="28074">MKGIWLCWGAVFRVKLAEMMAYRSHFALSMLLLIAGDLAVPLVTLLVYSSGASFPGWSLYEALLVQAVFVLAKGIAFPFFFGMVGTTLSQVREGTFDLLLLKPRPVMLMSMLNGFDPDDFGRLLSGGVLFGYALSGIAAPGAGDWLRFMLLFLASISILFAMSLFLSGLLFRWVGSSRVFDIFDAVTSFGMYPGTIYSKTLSNMLTYVLPIGLIAFVPAAALLGREGWGALWALASAAGIVGVSMLYWNAMLKNYSSAGG</sequence>
<dbReference type="RefSeq" id="WP_068683230.1">
    <property type="nucleotide sequence ID" value="NZ_LYPA01000056.1"/>
</dbReference>